<dbReference type="PANTHER" id="PTHR35579:SF3">
    <property type="entry name" value="CRISPR SYSTEM CMS ENDORIBONUCLEASE CSM3"/>
    <property type="match status" value="1"/>
</dbReference>
<gene>
    <name evidence="3" type="ORF">VB776_07830</name>
</gene>
<sequence length="193" mass="21600">MELTYKITFLSDWHSGSGLSGGAEADATVIKDDRNLPYIAGKTIKGLLKEALEEIHEVKLNAKDRTYINELLGYEIKDEKTQKVIETKSGIAFFSNATLSKDERDDIIPTLSDFLYRNIASTQIKANGTAKESSLRVMEVCIPITLEGKITRIASKEQIDLLTKALKWVRHLGVNRNRGLGRCKFVEITPKSN</sequence>
<organism evidence="3 4">
    <name type="scientific">Arcicella gelida</name>
    <dbReference type="NCBI Taxonomy" id="2984195"/>
    <lineage>
        <taxon>Bacteria</taxon>
        <taxon>Pseudomonadati</taxon>
        <taxon>Bacteroidota</taxon>
        <taxon>Cytophagia</taxon>
        <taxon>Cytophagales</taxon>
        <taxon>Flectobacillaceae</taxon>
        <taxon>Arcicella</taxon>
    </lineage>
</organism>
<dbReference type="InterPro" id="IPR005537">
    <property type="entry name" value="RAMP_III_fam"/>
</dbReference>
<protein>
    <submittedName>
        <fullName evidence="3">RAMP superfamily CRISPR-associated protein</fullName>
    </submittedName>
</protein>
<evidence type="ECO:0000259" key="2">
    <source>
        <dbReference type="Pfam" id="PF03787"/>
    </source>
</evidence>
<accession>A0ABU5S345</accession>
<keyword evidence="1" id="KW-0051">Antiviral defense</keyword>
<evidence type="ECO:0000256" key="1">
    <source>
        <dbReference type="ARBA" id="ARBA00023118"/>
    </source>
</evidence>
<dbReference type="CDD" id="cd09726">
    <property type="entry name" value="RAMP_I_III"/>
    <property type="match status" value="1"/>
</dbReference>
<proteinExistence type="predicted"/>
<dbReference type="Proteomes" id="UP001303899">
    <property type="component" value="Unassembled WGS sequence"/>
</dbReference>
<keyword evidence="4" id="KW-1185">Reference proteome</keyword>
<dbReference type="RefSeq" id="WP_323327737.1">
    <property type="nucleotide sequence ID" value="NZ_JAYGIL010000007.1"/>
</dbReference>
<dbReference type="EMBL" id="JAYGIL010000007">
    <property type="protein sequence ID" value="MEA5402819.1"/>
    <property type="molecule type" value="Genomic_DNA"/>
</dbReference>
<comment type="caution">
    <text evidence="3">The sequence shown here is derived from an EMBL/GenBank/DDBJ whole genome shotgun (WGS) entry which is preliminary data.</text>
</comment>
<name>A0ABU5S345_9BACT</name>
<evidence type="ECO:0000313" key="3">
    <source>
        <dbReference type="EMBL" id="MEA5402819.1"/>
    </source>
</evidence>
<dbReference type="InterPro" id="IPR052216">
    <property type="entry name" value="CRISPR_Csm3_endoribonuclease"/>
</dbReference>
<dbReference type="Pfam" id="PF03787">
    <property type="entry name" value="RAMPs"/>
    <property type="match status" value="1"/>
</dbReference>
<evidence type="ECO:0000313" key="4">
    <source>
        <dbReference type="Proteomes" id="UP001303899"/>
    </source>
</evidence>
<feature type="domain" description="CRISPR type III-associated protein" evidence="2">
    <location>
        <begin position="6"/>
        <end position="184"/>
    </location>
</feature>
<reference evidence="3 4" key="1">
    <citation type="submission" date="2023-12" db="EMBL/GenBank/DDBJ databases">
        <title>Novel species of the genus Arcicella isolated from rivers.</title>
        <authorList>
            <person name="Lu H."/>
        </authorList>
    </citation>
    <scope>NUCLEOTIDE SEQUENCE [LARGE SCALE GENOMIC DNA]</scope>
    <source>
        <strain evidence="3 4">DC2W</strain>
    </source>
</reference>
<dbReference type="PANTHER" id="PTHR35579">
    <property type="entry name" value="CRISPR SYSTEM CMS ENDORIBONUCLEASE CSM3"/>
    <property type="match status" value="1"/>
</dbReference>